<gene>
    <name evidence="1" type="ORF">SDC9_75522</name>
</gene>
<name>A0A644YSE4_9ZZZZ</name>
<proteinExistence type="predicted"/>
<sequence length="62" mass="6760">MIDVPRLFISLAVPPKLRILIVFAVDKLGLAVTPPGNNCMMSESELVCKWSIACLDIFEAVA</sequence>
<dbReference type="AlphaFoldDB" id="A0A644YSE4"/>
<accession>A0A644YSE4</accession>
<evidence type="ECO:0000313" key="1">
    <source>
        <dbReference type="EMBL" id="MPM28984.1"/>
    </source>
</evidence>
<organism evidence="1">
    <name type="scientific">bioreactor metagenome</name>
    <dbReference type="NCBI Taxonomy" id="1076179"/>
    <lineage>
        <taxon>unclassified sequences</taxon>
        <taxon>metagenomes</taxon>
        <taxon>ecological metagenomes</taxon>
    </lineage>
</organism>
<dbReference type="EMBL" id="VSSQ01005397">
    <property type="protein sequence ID" value="MPM28984.1"/>
    <property type="molecule type" value="Genomic_DNA"/>
</dbReference>
<protein>
    <submittedName>
        <fullName evidence="1">Uncharacterized protein</fullName>
    </submittedName>
</protein>
<comment type="caution">
    <text evidence="1">The sequence shown here is derived from an EMBL/GenBank/DDBJ whole genome shotgun (WGS) entry which is preliminary data.</text>
</comment>
<reference evidence="1" key="1">
    <citation type="submission" date="2019-08" db="EMBL/GenBank/DDBJ databases">
        <authorList>
            <person name="Kucharzyk K."/>
            <person name="Murdoch R.W."/>
            <person name="Higgins S."/>
            <person name="Loffler F."/>
        </authorList>
    </citation>
    <scope>NUCLEOTIDE SEQUENCE</scope>
</reference>